<dbReference type="GO" id="GO:0017061">
    <property type="term" value="F:S-methyl-5-thioadenosine phosphorylase activity"/>
    <property type="evidence" value="ECO:0007669"/>
    <property type="project" value="UniProtKB-EC"/>
</dbReference>
<evidence type="ECO:0000313" key="18">
    <source>
        <dbReference type="EMBL" id="SFO28766.1"/>
    </source>
</evidence>
<feature type="region of interest" description="Disordered" evidence="17">
    <location>
        <begin position="1"/>
        <end position="53"/>
    </location>
</feature>
<evidence type="ECO:0000256" key="16">
    <source>
        <dbReference type="RuleBase" id="RU361274"/>
    </source>
</evidence>
<dbReference type="GO" id="GO:0005507">
    <property type="term" value="F:copper ion binding"/>
    <property type="evidence" value="ECO:0007669"/>
    <property type="project" value="TreeGrafter"/>
</dbReference>
<comment type="similarity">
    <text evidence="5 16">Belongs to the purine nucleoside phosphorylase YfiH/LACC1 family.</text>
</comment>
<gene>
    <name evidence="18" type="ORF">SAMN05660359_02523</name>
</gene>
<evidence type="ECO:0000256" key="9">
    <source>
        <dbReference type="ARBA" id="ARBA00022801"/>
    </source>
</evidence>
<dbReference type="NCBIfam" id="TIGR00726">
    <property type="entry name" value="peptidoglycan editing factor PgeF"/>
    <property type="match status" value="1"/>
</dbReference>
<comment type="catalytic activity">
    <reaction evidence="15">
        <text>S-methyl-5'-thioadenosine + phosphate = 5-(methylsulfanyl)-alpha-D-ribose 1-phosphate + adenine</text>
        <dbReference type="Rhea" id="RHEA:11852"/>
        <dbReference type="ChEBI" id="CHEBI:16708"/>
        <dbReference type="ChEBI" id="CHEBI:17509"/>
        <dbReference type="ChEBI" id="CHEBI:43474"/>
        <dbReference type="ChEBI" id="CHEBI:58533"/>
        <dbReference type="EC" id="2.4.2.28"/>
    </reaction>
    <physiologicalReaction direction="left-to-right" evidence="15">
        <dbReference type="Rhea" id="RHEA:11853"/>
    </physiologicalReaction>
</comment>
<evidence type="ECO:0000256" key="15">
    <source>
        <dbReference type="ARBA" id="ARBA00049893"/>
    </source>
</evidence>
<keyword evidence="19" id="KW-1185">Reference proteome</keyword>
<evidence type="ECO:0000256" key="8">
    <source>
        <dbReference type="ARBA" id="ARBA00022723"/>
    </source>
</evidence>
<dbReference type="PANTHER" id="PTHR30616:SF2">
    <property type="entry name" value="PURINE NUCLEOSIDE PHOSPHORYLASE LACC1"/>
    <property type="match status" value="1"/>
</dbReference>
<evidence type="ECO:0000256" key="14">
    <source>
        <dbReference type="ARBA" id="ARBA00048968"/>
    </source>
</evidence>
<evidence type="ECO:0000256" key="10">
    <source>
        <dbReference type="ARBA" id="ARBA00022833"/>
    </source>
</evidence>
<sequence length="265" mass="27310">MEDPRAPHRSRARGGPLHGGHAVSAGPAASPAVRPRRGVTDRRGGRSASPYDTFNLGAHVGDDPGAVASNRERLARELGVPGERLVWMEQVHGTGVAVVDGPVEAPLPATDALVTRTPGLVLCVLTADCVPVLLADPVAGVVAAVHAGREGVRQGVVPATLAAMRGLGSRPGDTTALLGPAVCGADYEVPRAMQAEVARVAPAAAVRTRTGTPGLDLRAGLAELLTRAGVAQVVHDPRCTVEDRRLFSHRRDGVTGRQAGVTWLG</sequence>
<comment type="function">
    <text evidence="4">Purine nucleoside enzyme that catalyzes the phosphorolysis of adenosine and inosine nucleosides, yielding D-ribose 1-phosphate and the respective free bases, adenine and hypoxanthine. Also catalyzes the phosphorolysis of S-methyl-5'-thioadenosine into adenine and S-methyl-5-thio-alpha-D-ribose 1-phosphate. Also has adenosine deaminase activity.</text>
</comment>
<dbReference type="PANTHER" id="PTHR30616">
    <property type="entry name" value="UNCHARACTERIZED PROTEIN YFIH"/>
    <property type="match status" value="1"/>
</dbReference>
<dbReference type="GO" id="GO:0016787">
    <property type="term" value="F:hydrolase activity"/>
    <property type="evidence" value="ECO:0007669"/>
    <property type="project" value="UniProtKB-KW"/>
</dbReference>
<evidence type="ECO:0000256" key="2">
    <source>
        <dbReference type="ARBA" id="ARBA00001947"/>
    </source>
</evidence>
<keyword evidence="9" id="KW-0378">Hydrolase</keyword>
<comment type="catalytic activity">
    <reaction evidence="1">
        <text>inosine + phosphate = alpha-D-ribose 1-phosphate + hypoxanthine</text>
        <dbReference type="Rhea" id="RHEA:27646"/>
        <dbReference type="ChEBI" id="CHEBI:17368"/>
        <dbReference type="ChEBI" id="CHEBI:17596"/>
        <dbReference type="ChEBI" id="CHEBI:43474"/>
        <dbReference type="ChEBI" id="CHEBI:57720"/>
        <dbReference type="EC" id="2.4.2.1"/>
    </reaction>
    <physiologicalReaction direction="left-to-right" evidence="1">
        <dbReference type="Rhea" id="RHEA:27647"/>
    </physiologicalReaction>
</comment>
<organism evidence="18 19">
    <name type="scientific">Geodermatophilus obscurus</name>
    <dbReference type="NCBI Taxonomy" id="1861"/>
    <lineage>
        <taxon>Bacteria</taxon>
        <taxon>Bacillati</taxon>
        <taxon>Actinomycetota</taxon>
        <taxon>Actinomycetes</taxon>
        <taxon>Geodermatophilales</taxon>
        <taxon>Geodermatophilaceae</taxon>
        <taxon>Geodermatophilus</taxon>
    </lineage>
</organism>
<comment type="cofactor">
    <cofactor evidence="2">
        <name>Zn(2+)</name>
        <dbReference type="ChEBI" id="CHEBI:29105"/>
    </cofactor>
</comment>
<dbReference type="GO" id="GO:0016491">
    <property type="term" value="F:oxidoreductase activity"/>
    <property type="evidence" value="ECO:0007669"/>
    <property type="project" value="UniProtKB-KW"/>
</dbReference>
<evidence type="ECO:0000256" key="13">
    <source>
        <dbReference type="ARBA" id="ARBA00047989"/>
    </source>
</evidence>
<dbReference type="InterPro" id="IPR003730">
    <property type="entry name" value="Cu_polyphenol_OxRdtase"/>
</dbReference>
<dbReference type="SUPFAM" id="SSF64438">
    <property type="entry name" value="CNF1/YfiH-like putative cysteine hydrolases"/>
    <property type="match status" value="1"/>
</dbReference>
<reference evidence="19" key="1">
    <citation type="submission" date="2016-10" db="EMBL/GenBank/DDBJ databases">
        <authorList>
            <person name="Varghese N."/>
            <person name="Submissions S."/>
        </authorList>
    </citation>
    <scope>NUCLEOTIDE SEQUENCE [LARGE SCALE GENOMIC DNA]</scope>
    <source>
        <strain evidence="19">DSM 43161</strain>
    </source>
</reference>
<evidence type="ECO:0000256" key="11">
    <source>
        <dbReference type="ARBA" id="ARBA00023002"/>
    </source>
</evidence>
<keyword evidence="10" id="KW-0862">Zinc</keyword>
<dbReference type="CDD" id="cd16833">
    <property type="entry name" value="YfiH"/>
    <property type="match status" value="1"/>
</dbReference>
<evidence type="ECO:0000256" key="1">
    <source>
        <dbReference type="ARBA" id="ARBA00000553"/>
    </source>
</evidence>
<dbReference type="AlphaFoldDB" id="A0A1I5FYQ0"/>
<proteinExistence type="inferred from homology"/>
<comment type="catalytic activity">
    <reaction evidence="13">
        <text>adenosine + H2O + H(+) = inosine + NH4(+)</text>
        <dbReference type="Rhea" id="RHEA:24408"/>
        <dbReference type="ChEBI" id="CHEBI:15377"/>
        <dbReference type="ChEBI" id="CHEBI:15378"/>
        <dbReference type="ChEBI" id="CHEBI:16335"/>
        <dbReference type="ChEBI" id="CHEBI:17596"/>
        <dbReference type="ChEBI" id="CHEBI:28938"/>
        <dbReference type="EC" id="3.5.4.4"/>
    </reaction>
    <physiologicalReaction direction="left-to-right" evidence="13">
        <dbReference type="Rhea" id="RHEA:24409"/>
    </physiologicalReaction>
</comment>
<comment type="cofactor">
    <cofactor evidence="3">
        <name>Cu(2+)</name>
        <dbReference type="ChEBI" id="CHEBI:29036"/>
    </cofactor>
</comment>
<name>A0A1I5FYQ0_9ACTN</name>
<dbReference type="EMBL" id="FOWE01000005">
    <property type="protein sequence ID" value="SFO28766.1"/>
    <property type="molecule type" value="Genomic_DNA"/>
</dbReference>
<evidence type="ECO:0000256" key="3">
    <source>
        <dbReference type="ARBA" id="ARBA00001973"/>
    </source>
</evidence>
<comment type="catalytic activity">
    <reaction evidence="14">
        <text>adenosine + phosphate = alpha-D-ribose 1-phosphate + adenine</text>
        <dbReference type="Rhea" id="RHEA:27642"/>
        <dbReference type="ChEBI" id="CHEBI:16335"/>
        <dbReference type="ChEBI" id="CHEBI:16708"/>
        <dbReference type="ChEBI" id="CHEBI:43474"/>
        <dbReference type="ChEBI" id="CHEBI:57720"/>
        <dbReference type="EC" id="2.4.2.1"/>
    </reaction>
    <physiologicalReaction direction="left-to-right" evidence="14">
        <dbReference type="Rhea" id="RHEA:27643"/>
    </physiologicalReaction>
</comment>
<feature type="compositionally biased region" description="Low complexity" evidence="17">
    <location>
        <begin position="19"/>
        <end position="33"/>
    </location>
</feature>
<dbReference type="Pfam" id="PF02578">
    <property type="entry name" value="Cu-oxidase_4"/>
    <property type="match status" value="1"/>
</dbReference>
<keyword evidence="7" id="KW-0808">Transferase</keyword>
<dbReference type="InterPro" id="IPR011324">
    <property type="entry name" value="Cytotoxic_necrot_fac-like_cat"/>
</dbReference>
<evidence type="ECO:0000256" key="4">
    <source>
        <dbReference type="ARBA" id="ARBA00003215"/>
    </source>
</evidence>
<keyword evidence="8" id="KW-0479">Metal-binding</keyword>
<evidence type="ECO:0000313" key="19">
    <source>
        <dbReference type="Proteomes" id="UP000183642"/>
    </source>
</evidence>
<dbReference type="InterPro" id="IPR038371">
    <property type="entry name" value="Cu_polyphenol_OxRdtase_sf"/>
</dbReference>
<keyword evidence="12" id="KW-0186">Copper</keyword>
<evidence type="ECO:0000256" key="7">
    <source>
        <dbReference type="ARBA" id="ARBA00022679"/>
    </source>
</evidence>
<dbReference type="FunFam" id="3.60.140.10:FF:000003">
    <property type="entry name" value="Polyphenol oxidase"/>
    <property type="match status" value="1"/>
</dbReference>
<evidence type="ECO:0000256" key="12">
    <source>
        <dbReference type="ARBA" id="ARBA00023008"/>
    </source>
</evidence>
<accession>A0A1I5FYQ0</accession>
<evidence type="ECO:0000256" key="17">
    <source>
        <dbReference type="SAM" id="MobiDB-lite"/>
    </source>
</evidence>
<comment type="subunit">
    <text evidence="6">Homodimer.</text>
</comment>
<evidence type="ECO:0000256" key="5">
    <source>
        <dbReference type="ARBA" id="ARBA00007353"/>
    </source>
</evidence>
<keyword evidence="11" id="KW-0560">Oxidoreductase</keyword>
<protein>
    <recommendedName>
        <fullName evidence="16">Purine nucleoside phosphorylase</fullName>
    </recommendedName>
</protein>
<dbReference type="Proteomes" id="UP000183642">
    <property type="component" value="Unassembled WGS sequence"/>
</dbReference>
<dbReference type="Gene3D" id="3.60.140.10">
    <property type="entry name" value="CNF1/YfiH-like putative cysteine hydrolases"/>
    <property type="match status" value="1"/>
</dbReference>
<evidence type="ECO:0000256" key="6">
    <source>
        <dbReference type="ARBA" id="ARBA00011738"/>
    </source>
</evidence>